<dbReference type="PANTHER" id="PTHR21581">
    <property type="entry name" value="D-ALANYL-D-ALANINE CARBOXYPEPTIDASE"/>
    <property type="match status" value="1"/>
</dbReference>
<evidence type="ECO:0000256" key="1">
    <source>
        <dbReference type="ARBA" id="ARBA00003217"/>
    </source>
</evidence>
<dbReference type="PANTHER" id="PTHR21581:SF11">
    <property type="entry name" value="D-ALANYL-D-ALANINE CARBOXYPEPTIDASE DACA"/>
    <property type="match status" value="1"/>
</dbReference>
<comment type="function">
    <text evidence="1">Removes C-terminal D-alanyl residues from sugar-peptide cell wall precursors.</text>
</comment>
<feature type="active site" description="Acyl-ester intermediate" evidence="13">
    <location>
        <position position="70"/>
    </location>
</feature>
<feature type="active site" description="Proton acceptor" evidence="13">
    <location>
        <position position="73"/>
    </location>
</feature>
<organism evidence="17 18">
    <name type="scientific">Isobaculum melis</name>
    <dbReference type="NCBI Taxonomy" id="142588"/>
    <lineage>
        <taxon>Bacteria</taxon>
        <taxon>Bacillati</taxon>
        <taxon>Bacillota</taxon>
        <taxon>Bacilli</taxon>
        <taxon>Lactobacillales</taxon>
        <taxon>Carnobacteriaceae</taxon>
        <taxon>Isobaculum</taxon>
    </lineage>
</organism>
<dbReference type="EC" id="3.4.16.4" evidence="4"/>
<dbReference type="UniPathway" id="UPA00219"/>
<dbReference type="STRING" id="142588.SAMN04488559_1353"/>
<keyword evidence="11" id="KW-0961">Cell wall biogenesis/degradation</keyword>
<keyword evidence="10" id="KW-0573">Peptidoglycan synthesis</keyword>
<evidence type="ECO:0000256" key="12">
    <source>
        <dbReference type="ARBA" id="ARBA00034000"/>
    </source>
</evidence>
<dbReference type="Gene3D" id="3.40.710.10">
    <property type="entry name" value="DD-peptidase/beta-lactamase superfamily"/>
    <property type="match status" value="1"/>
</dbReference>
<keyword evidence="18" id="KW-1185">Reference proteome</keyword>
<evidence type="ECO:0000259" key="16">
    <source>
        <dbReference type="SMART" id="SM00936"/>
    </source>
</evidence>
<evidence type="ECO:0000313" key="18">
    <source>
        <dbReference type="Proteomes" id="UP000198948"/>
    </source>
</evidence>
<keyword evidence="6" id="KW-0645">Protease</keyword>
<keyword evidence="8" id="KW-0378">Hydrolase</keyword>
<dbReference type="GO" id="GO:0071555">
    <property type="term" value="P:cell wall organization"/>
    <property type="evidence" value="ECO:0007669"/>
    <property type="project" value="UniProtKB-KW"/>
</dbReference>
<dbReference type="InterPro" id="IPR001967">
    <property type="entry name" value="Peptidase_S11_N"/>
</dbReference>
<evidence type="ECO:0000256" key="8">
    <source>
        <dbReference type="ARBA" id="ARBA00022801"/>
    </source>
</evidence>
<name>A0A1H9UKE7_9LACT</name>
<evidence type="ECO:0000256" key="14">
    <source>
        <dbReference type="PIRSR" id="PIRSR618044-2"/>
    </source>
</evidence>
<dbReference type="Proteomes" id="UP000198948">
    <property type="component" value="Unassembled WGS sequence"/>
</dbReference>
<keyword evidence="9" id="KW-0133">Cell shape</keyword>
<evidence type="ECO:0000256" key="9">
    <source>
        <dbReference type="ARBA" id="ARBA00022960"/>
    </source>
</evidence>
<dbReference type="PRINTS" id="PR00725">
    <property type="entry name" value="DADACBPTASE1"/>
</dbReference>
<evidence type="ECO:0000256" key="3">
    <source>
        <dbReference type="ARBA" id="ARBA00007164"/>
    </source>
</evidence>
<protein>
    <recommendedName>
        <fullName evidence="4">serine-type D-Ala-D-Ala carboxypeptidase</fullName>
        <ecNumber evidence="4">3.4.16.4</ecNumber>
    </recommendedName>
</protein>
<evidence type="ECO:0000256" key="11">
    <source>
        <dbReference type="ARBA" id="ARBA00023316"/>
    </source>
</evidence>
<feature type="domain" description="Peptidase S11 D-Ala-D-Ala carboxypeptidase A C-terminal" evidence="16">
    <location>
        <begin position="316"/>
        <end position="425"/>
    </location>
</feature>
<dbReference type="SMART" id="SM00936">
    <property type="entry name" value="PBP5_C"/>
    <property type="match status" value="1"/>
</dbReference>
<accession>A0A1H9UKE7</accession>
<feature type="active site" evidence="13">
    <location>
        <position position="134"/>
    </location>
</feature>
<evidence type="ECO:0000256" key="13">
    <source>
        <dbReference type="PIRSR" id="PIRSR618044-1"/>
    </source>
</evidence>
<dbReference type="Gene3D" id="2.60.410.10">
    <property type="entry name" value="D-Ala-D-Ala carboxypeptidase, C-terminal domain"/>
    <property type="match status" value="1"/>
</dbReference>
<evidence type="ECO:0000256" key="10">
    <source>
        <dbReference type="ARBA" id="ARBA00022984"/>
    </source>
</evidence>
<evidence type="ECO:0000313" key="17">
    <source>
        <dbReference type="EMBL" id="SES09758.1"/>
    </source>
</evidence>
<evidence type="ECO:0000256" key="4">
    <source>
        <dbReference type="ARBA" id="ARBA00012448"/>
    </source>
</evidence>
<keyword evidence="5 17" id="KW-0121">Carboxypeptidase</keyword>
<evidence type="ECO:0000256" key="5">
    <source>
        <dbReference type="ARBA" id="ARBA00022645"/>
    </source>
</evidence>
<dbReference type="RefSeq" id="WP_218139674.1">
    <property type="nucleotide sequence ID" value="NZ_FOHA01000035.1"/>
</dbReference>
<dbReference type="SUPFAM" id="SSF69189">
    <property type="entry name" value="Penicillin-binding protein associated domain"/>
    <property type="match status" value="1"/>
</dbReference>
<evidence type="ECO:0000256" key="15">
    <source>
        <dbReference type="RuleBase" id="RU004016"/>
    </source>
</evidence>
<comment type="similarity">
    <text evidence="3 15">Belongs to the peptidase S11 family.</text>
</comment>
<evidence type="ECO:0000256" key="6">
    <source>
        <dbReference type="ARBA" id="ARBA00022670"/>
    </source>
</evidence>
<dbReference type="AlphaFoldDB" id="A0A1H9UKE7"/>
<dbReference type="Pfam" id="PF00768">
    <property type="entry name" value="Peptidase_S11"/>
    <property type="match status" value="1"/>
</dbReference>
<evidence type="ECO:0000256" key="7">
    <source>
        <dbReference type="ARBA" id="ARBA00022729"/>
    </source>
</evidence>
<dbReference type="GO" id="GO:0006508">
    <property type="term" value="P:proteolysis"/>
    <property type="evidence" value="ECO:0007669"/>
    <property type="project" value="UniProtKB-KW"/>
</dbReference>
<dbReference type="EMBL" id="FOHA01000035">
    <property type="protein sequence ID" value="SES09758.1"/>
    <property type="molecule type" value="Genomic_DNA"/>
</dbReference>
<reference evidence="17 18" key="1">
    <citation type="submission" date="2016-10" db="EMBL/GenBank/DDBJ databases">
        <authorList>
            <person name="de Groot N.N."/>
        </authorList>
    </citation>
    <scope>NUCLEOTIDE SEQUENCE [LARGE SCALE GENOMIC DNA]</scope>
    <source>
        <strain evidence="17 18">DSM 13760</strain>
    </source>
</reference>
<dbReference type="SUPFAM" id="SSF56601">
    <property type="entry name" value="beta-lactamase/transpeptidase-like"/>
    <property type="match status" value="1"/>
</dbReference>
<dbReference type="Pfam" id="PF07943">
    <property type="entry name" value="PBP5_C"/>
    <property type="match status" value="1"/>
</dbReference>
<dbReference type="InterPro" id="IPR012907">
    <property type="entry name" value="Peptidase_S11_C"/>
</dbReference>
<dbReference type="GO" id="GO:0008360">
    <property type="term" value="P:regulation of cell shape"/>
    <property type="evidence" value="ECO:0007669"/>
    <property type="project" value="UniProtKB-KW"/>
</dbReference>
<comment type="catalytic activity">
    <reaction evidence="12">
        <text>Preferential cleavage: (Ac)2-L-Lys-D-Ala-|-D-Ala. Also transpeptidation of peptidyl-alanyl moieties that are N-acyl substituents of D-alanine.</text>
        <dbReference type="EC" id="3.4.16.4"/>
    </reaction>
</comment>
<evidence type="ECO:0000256" key="2">
    <source>
        <dbReference type="ARBA" id="ARBA00004752"/>
    </source>
</evidence>
<feature type="binding site" evidence="14">
    <location>
        <position position="259"/>
    </location>
    <ligand>
        <name>substrate</name>
    </ligand>
</feature>
<dbReference type="InterPro" id="IPR015956">
    <property type="entry name" value="Peniciliin-bd_prot_C_sf"/>
</dbReference>
<dbReference type="InterPro" id="IPR037167">
    <property type="entry name" value="Peptidase_S11_C_sf"/>
</dbReference>
<dbReference type="InterPro" id="IPR012338">
    <property type="entry name" value="Beta-lactam/transpept-like"/>
</dbReference>
<dbReference type="GO" id="GO:0009252">
    <property type="term" value="P:peptidoglycan biosynthetic process"/>
    <property type="evidence" value="ECO:0007669"/>
    <property type="project" value="UniProtKB-UniPathway"/>
</dbReference>
<gene>
    <name evidence="17" type="ORF">SAMN04488559_1353</name>
</gene>
<proteinExistence type="inferred from homology"/>
<dbReference type="InterPro" id="IPR018044">
    <property type="entry name" value="Peptidase_S11"/>
</dbReference>
<comment type="pathway">
    <text evidence="2">Cell wall biogenesis; peptidoglycan biosynthesis.</text>
</comment>
<keyword evidence="7" id="KW-0732">Signal</keyword>
<sequence length="445" mass="48450">MKSFKKIGLWLTTMTILFSSLMPLTQIGVNRVAAAENPITINAGAALAVDAESGKILFNQNGDEALGIASMTKMVTEYLVLEEVAAGNLSWDQKVSVSDYAYAISQDNNLSNVALAQTKEYTVKELYDAVAIFSANGAAIALAEKIAGSEPAFVDKMREKVESWGIENYQLYNSTGLSNEDLGGHLYPGSKETDENQMSAKSMAIIAQRLLKDYPEILETSKISSQKFQPDTVDEILMENWNWMLPGLLYEHAGVDGLKTGSTLFAGACFTGTATKDGMRIITVVLNAKDADGTEGDMKSRFIETAKLMDYIFANWEIKEVTKSGDTIPEQKTLPVVDGKEDEVKIELTGAIKIPVPKDFELENLEMTFTAKKGILNKKDEIEAPIKKDTEVGTATVKVKGDDLGYLNGGAGEEVKVQTAEDADKANFFVLMGRGIKNFFAGLFG</sequence>
<dbReference type="GO" id="GO:0009002">
    <property type="term" value="F:serine-type D-Ala-D-Ala carboxypeptidase activity"/>
    <property type="evidence" value="ECO:0007669"/>
    <property type="project" value="UniProtKB-EC"/>
</dbReference>